<accession>A0A316D948</accession>
<evidence type="ECO:0000313" key="1">
    <source>
        <dbReference type="EMBL" id="PWK07881.1"/>
    </source>
</evidence>
<evidence type="ECO:0000313" key="2">
    <source>
        <dbReference type="Proteomes" id="UP000245634"/>
    </source>
</evidence>
<name>A0A316D948_9BACL</name>
<gene>
    <name evidence="1" type="ORF">C7459_11640</name>
</gene>
<dbReference type="AlphaFoldDB" id="A0A316D948"/>
<organism evidence="1 2">
    <name type="scientific">Tumebacillus permanentifrigoris</name>
    <dbReference type="NCBI Taxonomy" id="378543"/>
    <lineage>
        <taxon>Bacteria</taxon>
        <taxon>Bacillati</taxon>
        <taxon>Bacillota</taxon>
        <taxon>Bacilli</taxon>
        <taxon>Bacillales</taxon>
        <taxon>Alicyclobacillaceae</taxon>
        <taxon>Tumebacillus</taxon>
    </lineage>
</organism>
<sequence>MDLILSTMRGYYQNPACLYVAEISIFSTIQMTQS</sequence>
<dbReference type="Proteomes" id="UP000245634">
    <property type="component" value="Unassembled WGS sequence"/>
</dbReference>
<keyword evidence="2" id="KW-1185">Reference proteome</keyword>
<dbReference type="EMBL" id="QGGL01000016">
    <property type="protein sequence ID" value="PWK07881.1"/>
    <property type="molecule type" value="Genomic_DNA"/>
</dbReference>
<proteinExistence type="predicted"/>
<reference evidence="1 2" key="1">
    <citation type="submission" date="2018-05" db="EMBL/GenBank/DDBJ databases">
        <title>Genomic Encyclopedia of Type Strains, Phase IV (KMG-IV): sequencing the most valuable type-strain genomes for metagenomic binning, comparative biology and taxonomic classification.</title>
        <authorList>
            <person name="Goeker M."/>
        </authorList>
    </citation>
    <scope>NUCLEOTIDE SEQUENCE [LARGE SCALE GENOMIC DNA]</scope>
    <source>
        <strain evidence="1 2">DSM 18773</strain>
    </source>
</reference>
<protein>
    <submittedName>
        <fullName evidence="1">Uncharacterized protein</fullName>
    </submittedName>
</protein>
<comment type="caution">
    <text evidence="1">The sequence shown here is derived from an EMBL/GenBank/DDBJ whole genome shotgun (WGS) entry which is preliminary data.</text>
</comment>